<organism evidence="1 2">
    <name type="scientific">Ophiocordyceps australis</name>
    <dbReference type="NCBI Taxonomy" id="1399860"/>
    <lineage>
        <taxon>Eukaryota</taxon>
        <taxon>Fungi</taxon>
        <taxon>Dikarya</taxon>
        <taxon>Ascomycota</taxon>
        <taxon>Pezizomycotina</taxon>
        <taxon>Sordariomycetes</taxon>
        <taxon>Hypocreomycetidae</taxon>
        <taxon>Hypocreales</taxon>
        <taxon>Ophiocordycipitaceae</taxon>
        <taxon>Ophiocordyceps</taxon>
    </lineage>
</organism>
<dbReference type="AlphaFoldDB" id="A0A2C5YBH2"/>
<gene>
    <name evidence="1" type="ORF">CDD81_3610</name>
</gene>
<dbReference type="Proteomes" id="UP000226192">
    <property type="component" value="Unassembled WGS sequence"/>
</dbReference>
<sequence length="93" mass="10729">MSRNICAFKFTPNPEQFVLYFDAFEITSDRAVLNNREPDIEELAHELKRLTIGDECQEDSPVPNGFWHTMKYLPELTSLSDLLRLPVSSTLPE</sequence>
<dbReference type="OrthoDB" id="10259785at2759"/>
<comment type="caution">
    <text evidence="1">The sequence shown here is derived from an EMBL/GenBank/DDBJ whole genome shotgun (WGS) entry which is preliminary data.</text>
</comment>
<proteinExistence type="predicted"/>
<evidence type="ECO:0000313" key="2">
    <source>
        <dbReference type="Proteomes" id="UP000226192"/>
    </source>
</evidence>
<dbReference type="EMBL" id="NJET01000023">
    <property type="protein sequence ID" value="PHH64973.1"/>
    <property type="molecule type" value="Genomic_DNA"/>
</dbReference>
<keyword evidence="2" id="KW-1185">Reference proteome</keyword>
<dbReference type="STRING" id="1399860.A0A2C5YBH2"/>
<evidence type="ECO:0000313" key="1">
    <source>
        <dbReference type="EMBL" id="PHH64973.1"/>
    </source>
</evidence>
<protein>
    <submittedName>
        <fullName evidence="1">Uncharacterized protein</fullName>
    </submittedName>
</protein>
<reference evidence="1 2" key="1">
    <citation type="submission" date="2017-06" db="EMBL/GenBank/DDBJ databases">
        <title>Ant-infecting Ophiocordyceps genomes reveal a high diversity of potential behavioral manipulation genes and a possible major role for enterotoxins.</title>
        <authorList>
            <person name="De Bekker C."/>
            <person name="Evans H.C."/>
            <person name="Brachmann A."/>
            <person name="Hughes D.P."/>
        </authorList>
    </citation>
    <scope>NUCLEOTIDE SEQUENCE [LARGE SCALE GENOMIC DNA]</scope>
    <source>
        <strain evidence="1 2">Map64</strain>
    </source>
</reference>
<accession>A0A2C5YBH2</accession>
<name>A0A2C5YBH2_9HYPO</name>